<dbReference type="EMBL" id="PQWO01000005">
    <property type="protein sequence ID" value="PZD73676.1"/>
    <property type="molecule type" value="Genomic_DNA"/>
</dbReference>
<proteinExistence type="predicted"/>
<comment type="caution">
    <text evidence="1">The sequence shown here is derived from an EMBL/GenBank/DDBJ whole genome shotgun (WGS) entry which is preliminary data.</text>
</comment>
<dbReference type="AlphaFoldDB" id="A0A2W1JKC5"/>
<protein>
    <submittedName>
        <fullName evidence="1">Uncharacterized protein</fullName>
    </submittedName>
</protein>
<gene>
    <name evidence="1" type="ORF">C1752_01882</name>
</gene>
<organism evidence="1 2">
    <name type="scientific">Acaryochloris thomasi RCC1774</name>
    <dbReference type="NCBI Taxonomy" id="1764569"/>
    <lineage>
        <taxon>Bacteria</taxon>
        <taxon>Bacillati</taxon>
        <taxon>Cyanobacteriota</taxon>
        <taxon>Cyanophyceae</taxon>
        <taxon>Acaryochloridales</taxon>
        <taxon>Acaryochloridaceae</taxon>
        <taxon>Acaryochloris</taxon>
        <taxon>Acaryochloris thomasi</taxon>
    </lineage>
</organism>
<evidence type="ECO:0000313" key="2">
    <source>
        <dbReference type="Proteomes" id="UP000248857"/>
    </source>
</evidence>
<sequence>MQPYSEVFPCQNCLCSSSRSYSLTKTGVDSTMPTLGNKTQAVRVICLFTSRKNFGEELKQDVHD</sequence>
<keyword evidence="2" id="KW-1185">Reference proteome</keyword>
<dbReference type="Proteomes" id="UP000248857">
    <property type="component" value="Unassembled WGS sequence"/>
</dbReference>
<reference evidence="1 2" key="1">
    <citation type="journal article" date="2018" name="Sci. Rep.">
        <title>A novel species of the marine cyanobacterium Acaryochloris with a unique pigment content and lifestyle.</title>
        <authorList>
            <person name="Partensky F."/>
            <person name="Six C."/>
            <person name="Ratin M."/>
            <person name="Garczarek L."/>
            <person name="Vaulot D."/>
            <person name="Probert I."/>
            <person name="Calteau A."/>
            <person name="Gourvil P."/>
            <person name="Marie D."/>
            <person name="Grebert T."/>
            <person name="Bouchier C."/>
            <person name="Le Panse S."/>
            <person name="Gachenot M."/>
            <person name="Rodriguez F."/>
            <person name="Garrido J.L."/>
        </authorList>
    </citation>
    <scope>NUCLEOTIDE SEQUENCE [LARGE SCALE GENOMIC DNA]</scope>
    <source>
        <strain evidence="1 2">RCC1774</strain>
    </source>
</reference>
<accession>A0A2W1JKC5</accession>
<name>A0A2W1JKC5_9CYAN</name>
<evidence type="ECO:0000313" key="1">
    <source>
        <dbReference type="EMBL" id="PZD73676.1"/>
    </source>
</evidence>